<dbReference type="SUPFAM" id="SSF55856">
    <property type="entry name" value="Cytochrome b5-like heme/steroid binding domain"/>
    <property type="match status" value="1"/>
</dbReference>
<dbReference type="SMART" id="SM01117">
    <property type="entry name" value="Cyt-b5"/>
    <property type="match status" value="1"/>
</dbReference>
<dbReference type="AlphaFoldDB" id="A0A7W7Y5C1"/>
<protein>
    <submittedName>
        <fullName evidence="3">Putative heme/steroid binding protein</fullName>
    </submittedName>
</protein>
<evidence type="ECO:0000259" key="2">
    <source>
        <dbReference type="SMART" id="SM01117"/>
    </source>
</evidence>
<feature type="transmembrane region" description="Helical" evidence="1">
    <location>
        <begin position="202"/>
        <end position="224"/>
    </location>
</feature>
<dbReference type="InterPro" id="IPR001199">
    <property type="entry name" value="Cyt_B5-like_heme/steroid-bd"/>
</dbReference>
<evidence type="ECO:0000313" key="4">
    <source>
        <dbReference type="Proteomes" id="UP000528322"/>
    </source>
</evidence>
<evidence type="ECO:0000313" key="3">
    <source>
        <dbReference type="EMBL" id="MBB5022092.1"/>
    </source>
</evidence>
<dbReference type="RefSeq" id="WP_183731980.1">
    <property type="nucleotide sequence ID" value="NZ_JACHID010000008.1"/>
</dbReference>
<keyword evidence="1" id="KW-1133">Transmembrane helix</keyword>
<gene>
    <name evidence="3" type="ORF">HNR37_001420</name>
</gene>
<name>A0A7W7Y5C1_9BACT</name>
<dbReference type="EMBL" id="JACHID010000008">
    <property type="protein sequence ID" value="MBB5022092.1"/>
    <property type="molecule type" value="Genomic_DNA"/>
</dbReference>
<feature type="transmembrane region" description="Helical" evidence="1">
    <location>
        <begin position="167"/>
        <end position="190"/>
    </location>
</feature>
<feature type="transmembrane region" description="Helical" evidence="1">
    <location>
        <begin position="102"/>
        <end position="121"/>
    </location>
</feature>
<keyword evidence="1" id="KW-0812">Transmembrane</keyword>
<dbReference type="Proteomes" id="UP000528322">
    <property type="component" value="Unassembled WGS sequence"/>
</dbReference>
<reference evidence="3 4" key="1">
    <citation type="submission" date="2020-08" db="EMBL/GenBank/DDBJ databases">
        <title>Genomic Encyclopedia of Type Strains, Phase IV (KMG-IV): sequencing the most valuable type-strain genomes for metagenomic binning, comparative biology and taxonomic classification.</title>
        <authorList>
            <person name="Goeker M."/>
        </authorList>
    </citation>
    <scope>NUCLEOTIDE SEQUENCE [LARGE SCALE GENOMIC DNA]</scope>
    <source>
        <strain evidence="3 4">DSM 22071</strain>
    </source>
</reference>
<dbReference type="InterPro" id="IPR019251">
    <property type="entry name" value="DUF2231_TM"/>
</dbReference>
<accession>A0A7W7Y5C1</accession>
<organism evidence="3 4">
    <name type="scientific">Desulfurispira natronophila</name>
    <dbReference type="NCBI Taxonomy" id="682562"/>
    <lineage>
        <taxon>Bacteria</taxon>
        <taxon>Pseudomonadati</taxon>
        <taxon>Chrysiogenota</taxon>
        <taxon>Chrysiogenia</taxon>
        <taxon>Chrysiogenales</taxon>
        <taxon>Chrysiogenaceae</taxon>
        <taxon>Desulfurispira</taxon>
    </lineage>
</organism>
<feature type="transmembrane region" description="Helical" evidence="1">
    <location>
        <begin position="133"/>
        <end position="155"/>
    </location>
</feature>
<dbReference type="InterPro" id="IPR036400">
    <property type="entry name" value="Cyt_B5-like_heme/steroid_sf"/>
</dbReference>
<keyword evidence="1" id="KW-0472">Membrane</keyword>
<sequence>MKLDELKHNDGQDGRSAYVGYDGKVYDVTKSRMWKNGVHARVHKAGEDLTQAMKSAPHGPEVFEGFAEVGQIEVQKNQAQAQEQDPLERWQQWYRKYHPHPMFIHFPIGLLNFAILMYILYLVTGAESLETTAFHAMAVMVISIIPSVASGWFSWKVNYLGAWNRIFAVKTFCSAILFTMALIVVLIRLSFPEVAFGSGGLFWLYTLLFFGQLPVSGAIGYYGGKLTWQS</sequence>
<dbReference type="Gene3D" id="3.10.120.10">
    <property type="entry name" value="Cytochrome b5-like heme/steroid binding domain"/>
    <property type="match status" value="1"/>
</dbReference>
<proteinExistence type="predicted"/>
<comment type="caution">
    <text evidence="3">The sequence shown here is derived from an EMBL/GenBank/DDBJ whole genome shotgun (WGS) entry which is preliminary data.</text>
</comment>
<dbReference type="Pfam" id="PF09990">
    <property type="entry name" value="DUF2231"/>
    <property type="match status" value="1"/>
</dbReference>
<keyword evidence="4" id="KW-1185">Reference proteome</keyword>
<dbReference type="Pfam" id="PF00173">
    <property type="entry name" value="Cyt-b5"/>
    <property type="match status" value="1"/>
</dbReference>
<evidence type="ECO:0000256" key="1">
    <source>
        <dbReference type="SAM" id="Phobius"/>
    </source>
</evidence>
<feature type="domain" description="Cytochrome b5 heme-binding" evidence="2">
    <location>
        <begin position="1"/>
        <end position="73"/>
    </location>
</feature>